<reference evidence="1" key="1">
    <citation type="submission" date="2022-10" db="EMBL/GenBank/DDBJ databases">
        <title>Rhodococcus sp.75.</title>
        <authorList>
            <person name="Sun M."/>
        </authorList>
    </citation>
    <scope>NUCLEOTIDE SEQUENCE</scope>
    <source>
        <strain evidence="1">75</strain>
    </source>
</reference>
<protein>
    <submittedName>
        <fullName evidence="1">Uncharacterized protein</fullName>
    </submittedName>
</protein>
<gene>
    <name evidence="1" type="ORF">RHODO2019_10600</name>
</gene>
<accession>A0ABY6NX24</accession>
<dbReference type="Proteomes" id="UP001164965">
    <property type="component" value="Chromosome"/>
</dbReference>
<evidence type="ECO:0000313" key="1">
    <source>
        <dbReference type="EMBL" id="UZJ23661.1"/>
    </source>
</evidence>
<dbReference type="Gene3D" id="1.10.268.10">
    <property type="entry name" value="Topoisomerase, domain 3"/>
    <property type="match status" value="1"/>
</dbReference>
<proteinExistence type="predicted"/>
<name>A0ABY6NX24_9NOCA</name>
<dbReference type="RefSeq" id="WP_265381769.1">
    <property type="nucleotide sequence ID" value="NZ_CP110615.1"/>
</dbReference>
<keyword evidence="2" id="KW-1185">Reference proteome</keyword>
<evidence type="ECO:0000313" key="2">
    <source>
        <dbReference type="Proteomes" id="UP001164965"/>
    </source>
</evidence>
<sequence length="101" mass="10917">MDLDDKSARMALLRLGFLEAISAALADRTAIFELISKSANRDNALNAIVRHLGIEKHHAQAVLDLPLTSFTMAATTATNAELREVRSHASTHREGTGAAEH</sequence>
<organism evidence="1 2">
    <name type="scientific">Rhodococcus antarcticus</name>
    <dbReference type="NCBI Taxonomy" id="2987751"/>
    <lineage>
        <taxon>Bacteria</taxon>
        <taxon>Bacillati</taxon>
        <taxon>Actinomycetota</taxon>
        <taxon>Actinomycetes</taxon>
        <taxon>Mycobacteriales</taxon>
        <taxon>Nocardiaceae</taxon>
        <taxon>Rhodococcus</taxon>
    </lineage>
</organism>
<dbReference type="InterPro" id="IPR013757">
    <property type="entry name" value="Topo_IIA_A_a_sf"/>
</dbReference>
<dbReference type="EMBL" id="CP110615">
    <property type="protein sequence ID" value="UZJ23661.1"/>
    <property type="molecule type" value="Genomic_DNA"/>
</dbReference>